<feature type="domain" description="AAA+ ATPase" evidence="1">
    <location>
        <begin position="34"/>
        <end position="207"/>
    </location>
</feature>
<protein>
    <submittedName>
        <fullName evidence="2">ATP-binding protein</fullName>
    </submittedName>
</protein>
<dbReference type="InterPro" id="IPR048907">
    <property type="entry name" value="WHD_MCM_arc"/>
</dbReference>
<dbReference type="SUPFAM" id="SSF52540">
    <property type="entry name" value="P-loop containing nucleoside triphosphate hydrolases"/>
    <property type="match status" value="1"/>
</dbReference>
<dbReference type="InterPro" id="IPR036388">
    <property type="entry name" value="WH-like_DNA-bd_sf"/>
</dbReference>
<dbReference type="InterPro" id="IPR036390">
    <property type="entry name" value="WH_DNA-bd_sf"/>
</dbReference>
<evidence type="ECO:0000313" key="2">
    <source>
        <dbReference type="EMBL" id="HHP81873.1"/>
    </source>
</evidence>
<organism evidence="2">
    <name type="scientific">Ignisphaera aggregans</name>
    <dbReference type="NCBI Taxonomy" id="334771"/>
    <lineage>
        <taxon>Archaea</taxon>
        <taxon>Thermoproteota</taxon>
        <taxon>Thermoprotei</taxon>
        <taxon>Desulfurococcales</taxon>
        <taxon>Desulfurococcaceae</taxon>
        <taxon>Ignisphaera</taxon>
    </lineage>
</organism>
<sequence>MVLPVLFDLTPKRCKRDFYNFEHELEQLHKFYLSGRVVAVLGPRRIGKTSLMLTFLNEWRVPYIFIDCRRVSLSSYGASFRGFIEELSRALNEFISSHRGVASRLLEYLRSVRGVEIDFTTARVSLRWSRRERVDTVSLLEKLNSFAREENLRVALVLDELQELQPINIDFAKLIAYTYDHLTNIVVILSGSQVGLLYDMLRVDDPTSPLYGRAIAEVRMGRLPREKAVELLLKGFAEANLEVSLEVIENAVNILDGVVGWLTYFGWSYLYGAKNLEEILDTAAKQKAEEIRRFLAKSRSEKRYRAILKIVAEGKSRWSEIKKSLELLEGIEIDDKNFNELLTRLAKAGFIEKINEVYKVPDTIMTRAILKHL</sequence>
<dbReference type="Gene3D" id="1.10.8.60">
    <property type="match status" value="1"/>
</dbReference>
<keyword evidence="2" id="KW-0067">ATP-binding</keyword>
<dbReference type="Pfam" id="PF01637">
    <property type="entry name" value="ATPase_2"/>
    <property type="match status" value="1"/>
</dbReference>
<dbReference type="Gene3D" id="3.40.50.300">
    <property type="entry name" value="P-loop containing nucleotide triphosphate hydrolases"/>
    <property type="match status" value="1"/>
</dbReference>
<dbReference type="SUPFAM" id="SSF46785">
    <property type="entry name" value="Winged helix' DNA-binding domain"/>
    <property type="match status" value="1"/>
</dbReference>
<dbReference type="GO" id="GO:0005524">
    <property type="term" value="F:ATP binding"/>
    <property type="evidence" value="ECO:0007669"/>
    <property type="project" value="UniProtKB-KW"/>
</dbReference>
<dbReference type="EMBL" id="DRZI01000184">
    <property type="protein sequence ID" value="HHP81873.1"/>
    <property type="molecule type" value="Genomic_DNA"/>
</dbReference>
<reference evidence="2" key="1">
    <citation type="journal article" date="2020" name="mSystems">
        <title>Genome- and Community-Level Interaction Insights into Carbon Utilization and Element Cycling Functions of Hydrothermarchaeota in Hydrothermal Sediment.</title>
        <authorList>
            <person name="Zhou Z."/>
            <person name="Liu Y."/>
            <person name="Xu W."/>
            <person name="Pan J."/>
            <person name="Luo Z.H."/>
            <person name="Li M."/>
        </authorList>
    </citation>
    <scope>NUCLEOTIDE SEQUENCE [LARGE SCALE GENOMIC DNA]</scope>
    <source>
        <strain evidence="2">SpSt-1121</strain>
    </source>
</reference>
<dbReference type="PANTHER" id="PTHR34301">
    <property type="entry name" value="DNA-BINDING PROTEIN-RELATED"/>
    <property type="match status" value="1"/>
</dbReference>
<dbReference type="SMART" id="SM00382">
    <property type="entry name" value="AAA"/>
    <property type="match status" value="1"/>
</dbReference>
<dbReference type="InterPro" id="IPR003593">
    <property type="entry name" value="AAA+_ATPase"/>
</dbReference>
<comment type="caution">
    <text evidence="2">The sequence shown here is derived from an EMBL/GenBank/DDBJ whole genome shotgun (WGS) entry which is preliminary data.</text>
</comment>
<evidence type="ECO:0000259" key="1">
    <source>
        <dbReference type="SMART" id="SM00382"/>
    </source>
</evidence>
<name>A0A7C5TJY5_9CREN</name>
<gene>
    <name evidence="2" type="ORF">ENM84_04325</name>
</gene>
<proteinExistence type="predicted"/>
<dbReference type="PANTHER" id="PTHR34301:SF8">
    <property type="entry name" value="ATPASE DOMAIN-CONTAINING PROTEIN"/>
    <property type="match status" value="1"/>
</dbReference>
<dbReference type="AlphaFoldDB" id="A0A7C5TJY5"/>
<dbReference type="InterPro" id="IPR027417">
    <property type="entry name" value="P-loop_NTPase"/>
</dbReference>
<dbReference type="Gene3D" id="1.10.10.10">
    <property type="entry name" value="Winged helix-like DNA-binding domain superfamily/Winged helix DNA-binding domain"/>
    <property type="match status" value="1"/>
</dbReference>
<dbReference type="InterPro" id="IPR011579">
    <property type="entry name" value="ATPase_dom"/>
</dbReference>
<keyword evidence="2" id="KW-0547">Nucleotide-binding</keyword>
<dbReference type="Pfam" id="PF21100">
    <property type="entry name" value="WHD_MCM"/>
    <property type="match status" value="1"/>
</dbReference>
<accession>A0A7C5TJY5</accession>